<evidence type="ECO:0000256" key="1">
    <source>
        <dbReference type="SAM" id="MobiDB-lite"/>
    </source>
</evidence>
<feature type="compositionally biased region" description="Basic and acidic residues" evidence="1">
    <location>
        <begin position="297"/>
        <end position="321"/>
    </location>
</feature>
<protein>
    <submittedName>
        <fullName evidence="4">Uncharacterized protein LOC106815754</fullName>
    </submittedName>
</protein>
<feature type="region of interest" description="Disordered" evidence="1">
    <location>
        <begin position="102"/>
        <end position="121"/>
    </location>
</feature>
<evidence type="ECO:0000259" key="2">
    <source>
        <dbReference type="Pfam" id="PF25779"/>
    </source>
</evidence>
<reference evidence="4" key="1">
    <citation type="submission" date="2025-08" db="UniProtKB">
        <authorList>
            <consortium name="RefSeq"/>
        </authorList>
    </citation>
    <scope>IDENTIFICATION</scope>
</reference>
<feature type="compositionally biased region" description="Acidic residues" evidence="1">
    <location>
        <begin position="580"/>
        <end position="590"/>
    </location>
</feature>
<feature type="compositionally biased region" description="Polar residues" evidence="1">
    <location>
        <begin position="105"/>
        <end position="114"/>
    </location>
</feature>
<feature type="region of interest" description="Disordered" evidence="1">
    <location>
        <begin position="141"/>
        <end position="408"/>
    </location>
</feature>
<feature type="domain" description="CENPJ tubulin-binding region" evidence="2">
    <location>
        <begin position="212"/>
        <end position="265"/>
    </location>
</feature>
<gene>
    <name evidence="4" type="primary">LOC106815754</name>
</gene>
<feature type="region of interest" description="Disordered" evidence="1">
    <location>
        <begin position="479"/>
        <end position="499"/>
    </location>
</feature>
<feature type="compositionally biased region" description="Polar residues" evidence="1">
    <location>
        <begin position="395"/>
        <end position="408"/>
    </location>
</feature>
<evidence type="ECO:0000313" key="3">
    <source>
        <dbReference type="Proteomes" id="UP000695022"/>
    </source>
</evidence>
<feature type="region of interest" description="Disordered" evidence="1">
    <location>
        <begin position="524"/>
        <end position="617"/>
    </location>
</feature>
<organism evidence="3 4">
    <name type="scientific">Priapulus caudatus</name>
    <name type="common">Priapulid worm</name>
    <dbReference type="NCBI Taxonomy" id="37621"/>
    <lineage>
        <taxon>Eukaryota</taxon>
        <taxon>Metazoa</taxon>
        <taxon>Ecdysozoa</taxon>
        <taxon>Scalidophora</taxon>
        <taxon>Priapulida</taxon>
        <taxon>Priapulimorpha</taxon>
        <taxon>Priapulimorphida</taxon>
        <taxon>Priapulidae</taxon>
        <taxon>Priapulus</taxon>
    </lineage>
</organism>
<sequence>MPEVSIPLGLWTSAIRERGGVYPPLGLPSLPRQPAEYIVIYAAVEREQLPPKTKCDNLQMGDVSRKEEEGGGGKGSLQLNGEKEQERIHTLLAITEPVTLPSLPTEENSVQSSLHDLPQMPGAMRCSTPVAARCRRFADTYKDSKSDEEEAGDLLAEPGVRPLSDSDGDLLSDAGTPPIDAPHDVSERSDASSEMLSDATDDGPTAPPGDDDERLIRPSGAQSFMELVELKLKEQDGQPPTESVAKSTTLPKRSFLRKGAGLERFGMGRRPTTVAVSRPGRQPPAKTSATKPPLGDLRTRKLRLDDSRDEKPPSGRGRTEAGRPPSLATGRPPSLVAGRPPGLATSLRLLPMTRKSAPPESEGGRENVVTGSERVAPAAVRMQDIAPPTGHETKASPSWESSPGMQEQDVLSSMELDFRRPLQEAERNQQIEVEDIEEFERLERAADDNISLSSNCSLVVRMLTRARENSQQATVRHLAAVGEDQVTTPPSPDLDESLRDLDDTLTNQTSADDGEVRTRVMKRFISRKRPSDGETACRGGGSHEVAPTWEIRGPTDELPHVDQSDAASCSDGQSERLFEADVESDAEADISDGLSDIVNDGNDNDEHRASEGEVAAGSAATDYAVTAQHRDSFSDSSSWGETSTVAMANLDNSSLSEAADASETASAFTAPAMLFSNLRKPPVQAHKHTPTSTQMVTYIMNVDYHVR</sequence>
<evidence type="ECO:0000313" key="4">
    <source>
        <dbReference type="RefSeq" id="XP_014675748.1"/>
    </source>
</evidence>
<feature type="compositionally biased region" description="Polar residues" evidence="1">
    <location>
        <begin position="238"/>
        <end position="251"/>
    </location>
</feature>
<name>A0ABM1EU77_PRICU</name>
<dbReference type="GeneID" id="106815754"/>
<accession>A0ABM1EU77</accession>
<feature type="region of interest" description="Disordered" evidence="1">
    <location>
        <begin position="52"/>
        <end position="81"/>
    </location>
</feature>
<dbReference type="Pfam" id="PF25779">
    <property type="entry name" value="Tubulin-bind_CPAP"/>
    <property type="match status" value="1"/>
</dbReference>
<feature type="compositionally biased region" description="Basic and acidic residues" evidence="1">
    <location>
        <begin position="181"/>
        <end position="191"/>
    </location>
</feature>
<keyword evidence="3" id="KW-1185">Reference proteome</keyword>
<feature type="compositionally biased region" description="Basic and acidic residues" evidence="1">
    <location>
        <begin position="553"/>
        <end position="563"/>
    </location>
</feature>
<dbReference type="InterPro" id="IPR058029">
    <property type="entry name" value="Tubulin-bd_CENPJ"/>
</dbReference>
<dbReference type="RefSeq" id="XP_014675748.1">
    <property type="nucleotide sequence ID" value="XM_014820262.1"/>
</dbReference>
<dbReference type="Proteomes" id="UP000695022">
    <property type="component" value="Unplaced"/>
</dbReference>
<proteinExistence type="predicted"/>
<feature type="compositionally biased region" description="Low complexity" evidence="1">
    <location>
        <begin position="163"/>
        <end position="173"/>
    </location>
</feature>